<organism evidence="1 2">
    <name type="scientific">Mesobacillus stamsii</name>
    <dbReference type="NCBI Taxonomy" id="225347"/>
    <lineage>
        <taxon>Bacteria</taxon>
        <taxon>Bacillati</taxon>
        <taxon>Bacillota</taxon>
        <taxon>Bacilli</taxon>
        <taxon>Bacillales</taxon>
        <taxon>Bacillaceae</taxon>
        <taxon>Mesobacillus</taxon>
    </lineage>
</organism>
<comment type="caution">
    <text evidence="1">The sequence shown here is derived from an EMBL/GenBank/DDBJ whole genome shotgun (WGS) entry which is preliminary data.</text>
</comment>
<reference evidence="1 2" key="1">
    <citation type="submission" date="2023-07" db="EMBL/GenBank/DDBJ databases">
        <title>Genomic Encyclopedia of Type Strains, Phase IV (KMG-IV): sequencing the most valuable type-strain genomes for metagenomic binning, comparative biology and taxonomic classification.</title>
        <authorList>
            <person name="Goeker M."/>
        </authorList>
    </citation>
    <scope>NUCLEOTIDE SEQUENCE [LARGE SCALE GENOMIC DNA]</scope>
    <source>
        <strain evidence="1 2">DSM 19598</strain>
    </source>
</reference>
<protein>
    <submittedName>
        <fullName evidence="1">Stage 0 sporulation regulatory protein</fullName>
    </submittedName>
</protein>
<proteinExistence type="predicted"/>
<dbReference type="InterPro" id="IPR037208">
    <property type="entry name" value="Spo0E-like_sf"/>
</dbReference>
<dbReference type="Gene3D" id="4.10.280.10">
    <property type="entry name" value="Helix-loop-helix DNA-binding domain"/>
    <property type="match status" value="1"/>
</dbReference>
<evidence type="ECO:0000313" key="1">
    <source>
        <dbReference type="EMBL" id="MDQ0413524.1"/>
    </source>
</evidence>
<dbReference type="InterPro" id="IPR018540">
    <property type="entry name" value="Spo0E-like"/>
</dbReference>
<dbReference type="Pfam" id="PF09388">
    <property type="entry name" value="SpoOE-like"/>
    <property type="match status" value="1"/>
</dbReference>
<dbReference type="SUPFAM" id="SSF140500">
    <property type="entry name" value="BAS1536-like"/>
    <property type="match status" value="1"/>
</dbReference>
<sequence length="82" mass="9754">MYQMLDALMDEINRVREMMITVALENGFTSDEAVRYSQELDTLIYEYQILCRKIGLQRKKTNILYRQALLLTKKRSILSQAY</sequence>
<dbReference type="Proteomes" id="UP001242313">
    <property type="component" value="Unassembled WGS sequence"/>
</dbReference>
<keyword evidence="2" id="KW-1185">Reference proteome</keyword>
<name>A0ABU0FUD9_9BACI</name>
<accession>A0ABU0FUD9</accession>
<dbReference type="InterPro" id="IPR036638">
    <property type="entry name" value="HLH_DNA-bd_sf"/>
</dbReference>
<gene>
    <name evidence="1" type="ORF">J2S25_001728</name>
</gene>
<evidence type="ECO:0000313" key="2">
    <source>
        <dbReference type="Proteomes" id="UP001242313"/>
    </source>
</evidence>
<dbReference type="EMBL" id="JAUSUN010000008">
    <property type="protein sequence ID" value="MDQ0413524.1"/>
    <property type="molecule type" value="Genomic_DNA"/>
</dbReference>